<gene>
    <name evidence="2" type="ORF">GCM10025869_36190</name>
</gene>
<feature type="region of interest" description="Disordered" evidence="1">
    <location>
        <begin position="55"/>
        <end position="96"/>
    </location>
</feature>
<organism evidence="2 3">
    <name type="scientific">Homoserinibacter gongjuensis</name>
    <dbReference type="NCBI Taxonomy" id="1162968"/>
    <lineage>
        <taxon>Bacteria</taxon>
        <taxon>Bacillati</taxon>
        <taxon>Actinomycetota</taxon>
        <taxon>Actinomycetes</taxon>
        <taxon>Micrococcales</taxon>
        <taxon>Microbacteriaceae</taxon>
        <taxon>Homoserinibacter</taxon>
    </lineage>
</organism>
<evidence type="ECO:0000256" key="1">
    <source>
        <dbReference type="SAM" id="MobiDB-lite"/>
    </source>
</evidence>
<sequence length="96" mass="10644">MPPHELLRKVAAERVPDEHRARQVEVFQQRHEIVEQIGCGDPDAVVERRVPVPAQIDGDDVMPGRSERLDLGAYMPRSTPAPCTSTSGRFGPSTSR</sequence>
<keyword evidence="3" id="KW-1185">Reference proteome</keyword>
<protein>
    <submittedName>
        <fullName evidence="2">Uncharacterized protein</fullName>
    </submittedName>
</protein>
<evidence type="ECO:0000313" key="2">
    <source>
        <dbReference type="EMBL" id="GMA93090.1"/>
    </source>
</evidence>
<dbReference type="Proteomes" id="UP001157069">
    <property type="component" value="Unassembled WGS sequence"/>
</dbReference>
<comment type="caution">
    <text evidence="2">The sequence shown here is derived from an EMBL/GenBank/DDBJ whole genome shotgun (WGS) entry which is preliminary data.</text>
</comment>
<accession>A0ABQ6JXP5</accession>
<proteinExistence type="predicted"/>
<dbReference type="EMBL" id="BSVA01000001">
    <property type="protein sequence ID" value="GMA93090.1"/>
    <property type="molecule type" value="Genomic_DNA"/>
</dbReference>
<reference evidence="3" key="1">
    <citation type="journal article" date="2019" name="Int. J. Syst. Evol. Microbiol.">
        <title>The Global Catalogue of Microorganisms (GCM) 10K type strain sequencing project: providing services to taxonomists for standard genome sequencing and annotation.</title>
        <authorList>
            <consortium name="The Broad Institute Genomics Platform"/>
            <consortium name="The Broad Institute Genome Sequencing Center for Infectious Disease"/>
            <person name="Wu L."/>
            <person name="Ma J."/>
        </authorList>
    </citation>
    <scope>NUCLEOTIDE SEQUENCE [LARGE SCALE GENOMIC DNA]</scope>
    <source>
        <strain evidence="3">NBRC 108755</strain>
    </source>
</reference>
<feature type="compositionally biased region" description="Polar residues" evidence="1">
    <location>
        <begin position="81"/>
        <end position="96"/>
    </location>
</feature>
<name>A0ABQ6JXP5_9MICO</name>
<evidence type="ECO:0000313" key="3">
    <source>
        <dbReference type="Proteomes" id="UP001157069"/>
    </source>
</evidence>